<dbReference type="EMBL" id="BARV01024211">
    <property type="protein sequence ID" value="GAI45185.1"/>
    <property type="molecule type" value="Genomic_DNA"/>
</dbReference>
<accession>X1Q283</accession>
<comment type="caution">
    <text evidence="1">The sequence shown here is derived from an EMBL/GenBank/DDBJ whole genome shotgun (WGS) entry which is preliminary data.</text>
</comment>
<feature type="non-terminal residue" evidence="1">
    <location>
        <position position="1"/>
    </location>
</feature>
<gene>
    <name evidence="1" type="ORF">S06H3_39559</name>
</gene>
<feature type="non-terminal residue" evidence="1">
    <location>
        <position position="268"/>
    </location>
</feature>
<reference evidence="1" key="1">
    <citation type="journal article" date="2014" name="Front. Microbiol.">
        <title>High frequency of phylogenetically diverse reductive dehalogenase-homologous genes in deep subseafloor sedimentary metagenomes.</title>
        <authorList>
            <person name="Kawai M."/>
            <person name="Futagami T."/>
            <person name="Toyoda A."/>
            <person name="Takaki Y."/>
            <person name="Nishi S."/>
            <person name="Hori S."/>
            <person name="Arai W."/>
            <person name="Tsubouchi T."/>
            <person name="Morono Y."/>
            <person name="Uchiyama I."/>
            <person name="Ito T."/>
            <person name="Fujiyama A."/>
            <person name="Inagaki F."/>
            <person name="Takami H."/>
        </authorList>
    </citation>
    <scope>NUCLEOTIDE SEQUENCE</scope>
    <source>
        <strain evidence="1">Expedition CK06-06</strain>
    </source>
</reference>
<sequence>SFKDTEFTVLVQNDRLAVDVPGQQIYELKEPDEEGKWYFAISDEVAVSFDRDANDNVIGMKMYQAGYTFELPKKGIEIAPEIPLDELQKYLGSYHSEELGITAEVLIQNNRLAIDWPGEMVYELYPPDEEGIWVFRISDDFTLRFNEAPDGQIESLTYYQAGKEFLMPRVEGKRLPTVEEILALRDTDGRKAALKEMRDYQVNGTIHSVQSGVRGTFSLYVGGIDQYRVDSDYGKYGYGRTAVNGDQAWVESSFGPFDELHGKFLEQA</sequence>
<dbReference type="AlphaFoldDB" id="X1Q283"/>
<protein>
    <submittedName>
        <fullName evidence="1">Uncharacterized protein</fullName>
    </submittedName>
</protein>
<evidence type="ECO:0000313" key="1">
    <source>
        <dbReference type="EMBL" id="GAI45185.1"/>
    </source>
</evidence>
<name>X1Q283_9ZZZZ</name>
<organism evidence="1">
    <name type="scientific">marine sediment metagenome</name>
    <dbReference type="NCBI Taxonomy" id="412755"/>
    <lineage>
        <taxon>unclassified sequences</taxon>
        <taxon>metagenomes</taxon>
        <taxon>ecological metagenomes</taxon>
    </lineage>
</organism>
<proteinExistence type="predicted"/>